<dbReference type="EMBL" id="ML978224">
    <property type="protein sequence ID" value="KAF2027562.1"/>
    <property type="molecule type" value="Genomic_DNA"/>
</dbReference>
<accession>A0A9P4H5X3</accession>
<feature type="region of interest" description="Disordered" evidence="1">
    <location>
        <begin position="229"/>
        <end position="257"/>
    </location>
</feature>
<comment type="caution">
    <text evidence="2">The sequence shown here is derived from an EMBL/GenBank/DDBJ whole genome shotgun (WGS) entry which is preliminary data.</text>
</comment>
<evidence type="ECO:0000313" key="2">
    <source>
        <dbReference type="EMBL" id="KAF2027562.1"/>
    </source>
</evidence>
<protein>
    <submittedName>
        <fullName evidence="2">Uncharacterized protein</fullName>
    </submittedName>
</protein>
<dbReference type="AlphaFoldDB" id="A0A9P4H5X3"/>
<name>A0A9P4H5X3_9PLEO</name>
<reference evidence="2" key="1">
    <citation type="journal article" date="2020" name="Stud. Mycol.">
        <title>101 Dothideomycetes genomes: a test case for predicting lifestyles and emergence of pathogens.</title>
        <authorList>
            <person name="Haridas S."/>
            <person name="Albert R."/>
            <person name="Binder M."/>
            <person name="Bloem J."/>
            <person name="Labutti K."/>
            <person name="Salamov A."/>
            <person name="Andreopoulos B."/>
            <person name="Baker S."/>
            <person name="Barry K."/>
            <person name="Bills G."/>
            <person name="Bluhm B."/>
            <person name="Cannon C."/>
            <person name="Castanera R."/>
            <person name="Culley D."/>
            <person name="Daum C."/>
            <person name="Ezra D."/>
            <person name="Gonzalez J."/>
            <person name="Henrissat B."/>
            <person name="Kuo A."/>
            <person name="Liang C."/>
            <person name="Lipzen A."/>
            <person name="Lutzoni F."/>
            <person name="Magnuson J."/>
            <person name="Mondo S."/>
            <person name="Nolan M."/>
            <person name="Ohm R."/>
            <person name="Pangilinan J."/>
            <person name="Park H.-J."/>
            <person name="Ramirez L."/>
            <person name="Alfaro M."/>
            <person name="Sun H."/>
            <person name="Tritt A."/>
            <person name="Yoshinaga Y."/>
            <person name="Zwiers L.-H."/>
            <person name="Turgeon B."/>
            <person name="Goodwin S."/>
            <person name="Spatafora J."/>
            <person name="Crous P."/>
            <person name="Grigoriev I."/>
        </authorList>
    </citation>
    <scope>NUCLEOTIDE SEQUENCE</scope>
    <source>
        <strain evidence="2">CBS 110217</strain>
    </source>
</reference>
<gene>
    <name evidence="2" type="ORF">EK21DRAFT_71510</name>
</gene>
<feature type="non-terminal residue" evidence="2">
    <location>
        <position position="1"/>
    </location>
</feature>
<dbReference type="OrthoDB" id="3784117at2759"/>
<dbReference type="Proteomes" id="UP000799777">
    <property type="component" value="Unassembled WGS sequence"/>
</dbReference>
<sequence length="299" mass="31967">VMANYCDAGAQTIWAGLMHRETVRLSISPPTDTSTPPDDILTQKSQFVHGFPAATASSTDAEFSAFTAALKEAKTNPPLNMVEEEDTTPTLLQRRLSRPAEALSPPSIVLNDDDPAWPPTTRAELSPVPAANKLYAGHTPLLPPAAALSPTQETQESEDYFGQVAAVAAAQQQAAKDDDARTPDADESLKGALTLPFNPVDGTDEYIELDQLDAVLSKIARQQAILRGSVPQAPASQIKRDSAVDSGATDDGQPLSQTVSAELKKPKTYVKDGIVFKTGKTNFELPWGIAPKRDHRGSI</sequence>
<evidence type="ECO:0000313" key="3">
    <source>
        <dbReference type="Proteomes" id="UP000799777"/>
    </source>
</evidence>
<keyword evidence="3" id="KW-1185">Reference proteome</keyword>
<proteinExistence type="predicted"/>
<organism evidence="2 3">
    <name type="scientific">Setomelanomma holmii</name>
    <dbReference type="NCBI Taxonomy" id="210430"/>
    <lineage>
        <taxon>Eukaryota</taxon>
        <taxon>Fungi</taxon>
        <taxon>Dikarya</taxon>
        <taxon>Ascomycota</taxon>
        <taxon>Pezizomycotina</taxon>
        <taxon>Dothideomycetes</taxon>
        <taxon>Pleosporomycetidae</taxon>
        <taxon>Pleosporales</taxon>
        <taxon>Pleosporineae</taxon>
        <taxon>Phaeosphaeriaceae</taxon>
        <taxon>Setomelanomma</taxon>
    </lineage>
</organism>
<evidence type="ECO:0000256" key="1">
    <source>
        <dbReference type="SAM" id="MobiDB-lite"/>
    </source>
</evidence>